<evidence type="ECO:0000313" key="8">
    <source>
        <dbReference type="EMBL" id="GAA3375468.1"/>
    </source>
</evidence>
<evidence type="ECO:0000259" key="7">
    <source>
        <dbReference type="PROSITE" id="PS51900"/>
    </source>
</evidence>
<dbReference type="CDD" id="cd01189">
    <property type="entry name" value="INT_ICEBs1_C_like"/>
    <property type="match status" value="1"/>
</dbReference>
<keyword evidence="9" id="KW-1185">Reference proteome</keyword>
<dbReference type="PROSITE" id="PS51900">
    <property type="entry name" value="CB"/>
    <property type="match status" value="1"/>
</dbReference>
<evidence type="ECO:0000256" key="5">
    <source>
        <dbReference type="SAM" id="MobiDB-lite"/>
    </source>
</evidence>
<evidence type="ECO:0000256" key="4">
    <source>
        <dbReference type="PROSITE-ProRule" id="PRU01248"/>
    </source>
</evidence>
<dbReference type="PANTHER" id="PTHR30349">
    <property type="entry name" value="PHAGE INTEGRASE-RELATED"/>
    <property type="match status" value="1"/>
</dbReference>
<dbReference type="InterPro" id="IPR013762">
    <property type="entry name" value="Integrase-like_cat_sf"/>
</dbReference>
<evidence type="ECO:0000256" key="1">
    <source>
        <dbReference type="ARBA" id="ARBA00022908"/>
    </source>
</evidence>
<dbReference type="SUPFAM" id="SSF56349">
    <property type="entry name" value="DNA breaking-rejoining enzymes"/>
    <property type="match status" value="1"/>
</dbReference>
<dbReference type="InterPro" id="IPR010998">
    <property type="entry name" value="Integrase_recombinase_N"/>
</dbReference>
<proteinExistence type="predicted"/>
<keyword evidence="1" id="KW-0229">DNA integration</keyword>
<reference evidence="9" key="1">
    <citation type="journal article" date="2019" name="Int. J. Syst. Evol. Microbiol.">
        <title>The Global Catalogue of Microorganisms (GCM) 10K type strain sequencing project: providing services to taxonomists for standard genome sequencing and annotation.</title>
        <authorList>
            <consortium name="The Broad Institute Genomics Platform"/>
            <consortium name="The Broad Institute Genome Sequencing Center for Infectious Disease"/>
            <person name="Wu L."/>
            <person name="Ma J."/>
        </authorList>
    </citation>
    <scope>NUCLEOTIDE SEQUENCE [LARGE SCALE GENOMIC DNA]</scope>
    <source>
        <strain evidence="9">JCM 9651</strain>
    </source>
</reference>
<organism evidence="8 9">
    <name type="scientific">Streptomyces sannanensis</name>
    <dbReference type="NCBI Taxonomy" id="285536"/>
    <lineage>
        <taxon>Bacteria</taxon>
        <taxon>Bacillati</taxon>
        <taxon>Actinomycetota</taxon>
        <taxon>Actinomycetes</taxon>
        <taxon>Kitasatosporales</taxon>
        <taxon>Streptomycetaceae</taxon>
        <taxon>Streptomyces</taxon>
    </lineage>
</organism>
<dbReference type="InterPro" id="IPR050090">
    <property type="entry name" value="Tyrosine_recombinase_XerCD"/>
</dbReference>
<evidence type="ECO:0000259" key="6">
    <source>
        <dbReference type="PROSITE" id="PS51898"/>
    </source>
</evidence>
<sequence>MTTSRPAPPRRSRARANGDGSVYQRKDGRWEAAGYVLALGNTRKRVRVYGTTRKEALTKLTEKIAASNRGLPVAAADSTVSAYLTYWLDGVAVHHLRENTLTRYETSIRLHLNPGLGAKKLARLTTRDVRTFLDGLRTTCQCCAQERDADRRRCCAIGLCCEKRLSPLTVTYVHAVLKSALEHAVREDELPRNVARNVKTTTPRPRRFQPLTAAEARRFLQSASDDRLHSLYELTLRTGLRKGELLGVHWEDLELDGGTASVQRTPTGGLTILHTKTRASERRIALPTECINSLKTHQERQQEERRATGTGWTGSGPVFTTPTDRALDPTNLTRSFRRLLHRSQLRTIRFHDLRHSTATLLLEQGVELVVIKELLGHAHIGVTATVYTHVRLHLRLRLRLRLRLQRDAIDTLSTALDGPVIAKTASADGGEPPSCAAVVR</sequence>
<dbReference type="InterPro" id="IPR004107">
    <property type="entry name" value="Integrase_SAM-like_N"/>
</dbReference>
<dbReference type="Gene3D" id="1.10.443.10">
    <property type="entry name" value="Intergrase catalytic core"/>
    <property type="match status" value="1"/>
</dbReference>
<evidence type="ECO:0000256" key="3">
    <source>
        <dbReference type="ARBA" id="ARBA00023172"/>
    </source>
</evidence>
<feature type="domain" description="Core-binding (CB)" evidence="7">
    <location>
        <begin position="78"/>
        <end position="185"/>
    </location>
</feature>
<dbReference type="InterPro" id="IPR044068">
    <property type="entry name" value="CB"/>
</dbReference>
<dbReference type="RefSeq" id="WP_345040192.1">
    <property type="nucleotide sequence ID" value="NZ_BAAAYL010000001.1"/>
</dbReference>
<dbReference type="Pfam" id="PF14659">
    <property type="entry name" value="Phage_int_SAM_3"/>
    <property type="match status" value="1"/>
</dbReference>
<dbReference type="EMBL" id="BAAAYL010000001">
    <property type="protein sequence ID" value="GAA3375468.1"/>
    <property type="molecule type" value="Genomic_DNA"/>
</dbReference>
<evidence type="ECO:0000313" key="9">
    <source>
        <dbReference type="Proteomes" id="UP001499990"/>
    </source>
</evidence>
<dbReference type="PANTHER" id="PTHR30349:SF91">
    <property type="entry name" value="INTA PROTEIN"/>
    <property type="match status" value="1"/>
</dbReference>
<dbReference type="Gene3D" id="1.10.150.130">
    <property type="match status" value="1"/>
</dbReference>
<feature type="domain" description="Tyr recombinase" evidence="6">
    <location>
        <begin position="206"/>
        <end position="401"/>
    </location>
</feature>
<dbReference type="PROSITE" id="PS51898">
    <property type="entry name" value="TYR_RECOMBINASE"/>
    <property type="match status" value="1"/>
</dbReference>
<feature type="region of interest" description="Disordered" evidence="5">
    <location>
        <begin position="1"/>
        <end position="22"/>
    </location>
</feature>
<keyword evidence="2 4" id="KW-0238">DNA-binding</keyword>
<accession>A0ABP6SGB2</accession>
<feature type="region of interest" description="Disordered" evidence="5">
    <location>
        <begin position="296"/>
        <end position="323"/>
    </location>
</feature>
<dbReference type="InterPro" id="IPR011010">
    <property type="entry name" value="DNA_brk_join_enz"/>
</dbReference>
<dbReference type="InterPro" id="IPR002104">
    <property type="entry name" value="Integrase_catalytic"/>
</dbReference>
<keyword evidence="3" id="KW-0233">DNA recombination</keyword>
<evidence type="ECO:0000256" key="2">
    <source>
        <dbReference type="ARBA" id="ARBA00023125"/>
    </source>
</evidence>
<protein>
    <submittedName>
        <fullName evidence="8">Site-specific integrase</fullName>
    </submittedName>
</protein>
<dbReference type="Proteomes" id="UP001499990">
    <property type="component" value="Unassembled WGS sequence"/>
</dbReference>
<comment type="caution">
    <text evidence="8">The sequence shown here is derived from an EMBL/GenBank/DDBJ whole genome shotgun (WGS) entry which is preliminary data.</text>
</comment>
<dbReference type="Pfam" id="PF00589">
    <property type="entry name" value="Phage_integrase"/>
    <property type="match status" value="1"/>
</dbReference>
<name>A0ABP6SGB2_9ACTN</name>
<gene>
    <name evidence="8" type="ORF">GCM10020367_43390</name>
</gene>
<feature type="compositionally biased region" description="Basic and acidic residues" evidence="5">
    <location>
        <begin position="296"/>
        <end position="307"/>
    </location>
</feature>